<keyword evidence="1" id="KW-1133">Transmembrane helix</keyword>
<dbReference type="GeneID" id="89523366"/>
<feature type="transmembrane region" description="Helical" evidence="1">
    <location>
        <begin position="83"/>
        <end position="106"/>
    </location>
</feature>
<accession>A0A4D7AH86</accession>
<evidence type="ECO:0000256" key="1">
    <source>
        <dbReference type="SAM" id="Phobius"/>
    </source>
</evidence>
<dbReference type="KEGG" id="obj:EIO64_01605"/>
<keyword evidence="1" id="KW-0812">Transmembrane</keyword>
<protein>
    <submittedName>
        <fullName evidence="2">Uncharacterized protein</fullName>
    </submittedName>
</protein>
<reference evidence="3" key="1">
    <citation type="submission" date="2018-12" db="EMBL/GenBank/DDBJ databases">
        <title>Dusodibacter welbiota gen. nov., sp. nov., isolated from human faeces and emended description of the Oscillibacter genus.</title>
        <authorList>
            <person name="Le Roy T."/>
            <person name="Van der Smissen P."/>
            <person name="Delzenne N."/>
            <person name="Muccioli G."/>
            <person name="Collet J.F."/>
            <person name="Cani P.D."/>
        </authorList>
    </citation>
    <scope>NUCLEOTIDE SEQUENCE [LARGE SCALE GENOMIC DNA]</scope>
    <source>
        <strain evidence="3">J115</strain>
    </source>
</reference>
<proteinExistence type="predicted"/>
<name>A0A4D7AH86_9FIRM</name>
<evidence type="ECO:0000313" key="3">
    <source>
        <dbReference type="Proteomes" id="UP000298642"/>
    </source>
</evidence>
<sequence>MDRRDYTDRVLSSLRRVTEKEREAIRSELDGHIEDHMEALRELGYDEELAEERAIAAMGEPDEVGRELNRQYTGWGWVLVSRAAVVLTVVLCAQALLALGILGMVIDSISARIYPNEPSAYTAVAATERLDIRIPVGNDILRVYRISIGQADDTPGVWEAEVQLCAYDRIPGGIVSRRLMEQTWLETPGGRRDPPKGSGRGNWRVEYGSCYVRLSPEDTYVVLRFEAFDEQIRLELPLPEQEGL</sequence>
<keyword evidence="3" id="KW-1185">Reference proteome</keyword>
<keyword evidence="1" id="KW-0472">Membrane</keyword>
<dbReference type="Proteomes" id="UP000298642">
    <property type="component" value="Chromosome"/>
</dbReference>
<dbReference type="Pfam" id="PF22564">
    <property type="entry name" value="HAAS"/>
    <property type="match status" value="1"/>
</dbReference>
<organism evidence="2 3">
    <name type="scientific">Dysosmobacter welbionis</name>
    <dbReference type="NCBI Taxonomy" id="2093857"/>
    <lineage>
        <taxon>Bacteria</taxon>
        <taxon>Bacillati</taxon>
        <taxon>Bacillota</taxon>
        <taxon>Clostridia</taxon>
        <taxon>Eubacteriales</taxon>
        <taxon>Oscillospiraceae</taxon>
        <taxon>Dysosmobacter</taxon>
    </lineage>
</organism>
<dbReference type="AlphaFoldDB" id="A0A4D7AH86"/>
<gene>
    <name evidence="2" type="ORF">EIO64_01605</name>
</gene>
<dbReference type="InterPro" id="IPR047928">
    <property type="entry name" value="Perm_prefix_1"/>
</dbReference>
<dbReference type="RefSeq" id="WP_021750097.1">
    <property type="nucleotide sequence ID" value="NZ_CP034413.3"/>
</dbReference>
<dbReference type="NCBIfam" id="NF038403">
    <property type="entry name" value="perm_prefix_1"/>
    <property type="match status" value="1"/>
</dbReference>
<evidence type="ECO:0000313" key="2">
    <source>
        <dbReference type="EMBL" id="QCI58079.1"/>
    </source>
</evidence>
<dbReference type="EMBL" id="CP034413">
    <property type="protein sequence ID" value="QCI58079.1"/>
    <property type="molecule type" value="Genomic_DNA"/>
</dbReference>